<evidence type="ECO:0000313" key="3">
    <source>
        <dbReference type="Proteomes" id="UP001152888"/>
    </source>
</evidence>
<evidence type="ECO:0000313" key="2">
    <source>
        <dbReference type="EMBL" id="CAH1953741.1"/>
    </source>
</evidence>
<feature type="region of interest" description="Disordered" evidence="1">
    <location>
        <begin position="124"/>
        <end position="145"/>
    </location>
</feature>
<feature type="compositionally biased region" description="Low complexity" evidence="1">
    <location>
        <begin position="541"/>
        <end position="550"/>
    </location>
</feature>
<feature type="compositionally biased region" description="Basic and acidic residues" evidence="1">
    <location>
        <begin position="125"/>
        <end position="135"/>
    </location>
</feature>
<feature type="compositionally biased region" description="Basic and acidic residues" evidence="1">
    <location>
        <begin position="278"/>
        <end position="290"/>
    </location>
</feature>
<protein>
    <submittedName>
        <fullName evidence="2">Uncharacterized protein</fullName>
    </submittedName>
</protein>
<dbReference type="EMBL" id="CAKOFQ010006652">
    <property type="protein sequence ID" value="CAH1953741.1"/>
    <property type="molecule type" value="Genomic_DNA"/>
</dbReference>
<proteinExistence type="predicted"/>
<organism evidence="2 3">
    <name type="scientific">Acanthoscelides obtectus</name>
    <name type="common">Bean weevil</name>
    <name type="synonym">Bruchus obtectus</name>
    <dbReference type="NCBI Taxonomy" id="200917"/>
    <lineage>
        <taxon>Eukaryota</taxon>
        <taxon>Metazoa</taxon>
        <taxon>Ecdysozoa</taxon>
        <taxon>Arthropoda</taxon>
        <taxon>Hexapoda</taxon>
        <taxon>Insecta</taxon>
        <taxon>Pterygota</taxon>
        <taxon>Neoptera</taxon>
        <taxon>Endopterygota</taxon>
        <taxon>Coleoptera</taxon>
        <taxon>Polyphaga</taxon>
        <taxon>Cucujiformia</taxon>
        <taxon>Chrysomeloidea</taxon>
        <taxon>Chrysomelidae</taxon>
        <taxon>Bruchinae</taxon>
        <taxon>Bruchini</taxon>
        <taxon>Acanthoscelides</taxon>
    </lineage>
</organism>
<feature type="compositionally biased region" description="Polar residues" evidence="1">
    <location>
        <begin position="558"/>
        <end position="575"/>
    </location>
</feature>
<dbReference type="Proteomes" id="UP001152888">
    <property type="component" value="Unassembled WGS sequence"/>
</dbReference>
<evidence type="ECO:0000256" key="1">
    <source>
        <dbReference type="SAM" id="MobiDB-lite"/>
    </source>
</evidence>
<keyword evidence="3" id="KW-1185">Reference proteome</keyword>
<feature type="region of interest" description="Disordered" evidence="1">
    <location>
        <begin position="529"/>
        <end position="669"/>
    </location>
</feature>
<feature type="compositionally biased region" description="Polar residues" evidence="1">
    <location>
        <begin position="596"/>
        <end position="608"/>
    </location>
</feature>
<feature type="region of interest" description="Disordered" evidence="1">
    <location>
        <begin position="264"/>
        <end position="290"/>
    </location>
</feature>
<gene>
    <name evidence="2" type="ORF">ACAOBT_LOCUS203</name>
</gene>
<reference evidence="2" key="1">
    <citation type="submission" date="2022-03" db="EMBL/GenBank/DDBJ databases">
        <authorList>
            <person name="Sayadi A."/>
        </authorList>
    </citation>
    <scope>NUCLEOTIDE SEQUENCE</scope>
</reference>
<sequence length="784" mass="87833">MPWQLMTSSASRLTGAPAYRNTRILYFGVLLTSIVLLSSNPSNALATQKSDLIYGADFLSLLMAISSETKQEQSQNRPPTQRPVAYAQMFEYKNLESTIRKSEKQSETPDGTAKASHVVVHISPKHFDSSRDGTSRNESPLEVNKDEILQVKDTTQNKTKYNVTRSNNDNKKSDLQVNIEELDRSSYKEVMSADIETEDALRDLLMTYLQKSHIYVEPSVLLRVLGRRNFDGHIPEDQAQSTPIVNIGKQDIVDNSIDRSYVRNSRSTSLVESSSSDKLGENSENEQHRKVLKEREVDYEEYPARVRPLHNPHFAPTGTGYLDRDLDKKLQQTIIYHDNQSPTHTRSVSYSSVIQSLPQVDVDQENPGQHDRRERNYNTGQHFSNIYDSMEKKLNDTAKLYENQDLPQKDLLGGGSWTQQTKNDGDITTDATILSSQDNTWNKQHEQSSTFTTEKPWDGPKALPYILPTPLATPYGAHPPPNILFGHQKQDQYTKPTSPGDVYGKESLAEDAYNPNTPKTLSEIHFGQARQQDSYRGHDMPQGGQMPPSGGQYGPHLAQSTSDNAFGGQQTTLNAHGSSGDSHGHHNTNHNAKGSLYNTNIQDGTSTDPYGGSGMDQSGRVASQGSYEDGKPLQNQRSGERAQGEGYGHPQSQKRGQHDHTERYRNDKQLPTIYGRPEQNYEVEETISLVTNGRAHGVHQPTSTPKEEHYNAKKLDDNQKVGYVVEGRNYKKYRVEERTSDGFIVGEYGVVSHNDGSLRGVRYTADGTINPKVISEALMKFLSL</sequence>
<feature type="compositionally biased region" description="Low complexity" evidence="1">
    <location>
        <begin position="265"/>
        <end position="276"/>
    </location>
</feature>
<name>A0A9P0JGR7_ACAOB</name>
<accession>A0A9P0JGR7</accession>
<feature type="region of interest" description="Disordered" evidence="1">
    <location>
        <begin position="473"/>
        <end position="505"/>
    </location>
</feature>
<comment type="caution">
    <text evidence="2">The sequence shown here is derived from an EMBL/GenBank/DDBJ whole genome shotgun (WGS) entry which is preliminary data.</text>
</comment>
<dbReference type="AlphaFoldDB" id="A0A9P0JGR7"/>
<dbReference type="OrthoDB" id="6507260at2759"/>
<feature type="compositionally biased region" description="Basic and acidic residues" evidence="1">
    <location>
        <begin position="656"/>
        <end position="668"/>
    </location>
</feature>